<protein>
    <submittedName>
        <fullName evidence="2">Uncharacterized protein</fullName>
    </submittedName>
</protein>
<accession>A0A3P7FII6</accession>
<name>A0A3P7FII6_TOXCA</name>
<feature type="region of interest" description="Disordered" evidence="1">
    <location>
        <begin position="91"/>
        <end position="119"/>
    </location>
</feature>
<dbReference type="AlphaFoldDB" id="A0A3P7FII6"/>
<sequence>MQSGPNPLTHFVTYSVKAAAFDRVGVINFLREIQTSDWGIFGVRKVEVQQAVSELESEASEVGSLPMAGMLSPRKPPGDVQLESNRYTPVHFTPSQQQQTTAKLAKLGSGQGGSGGTASLGEKLVGSGCVDKSARISDMIPELRSLALHNVRSLHPVGLESDAQAEDNA</sequence>
<evidence type="ECO:0000313" key="2">
    <source>
        <dbReference type="EMBL" id="VDM28137.1"/>
    </source>
</evidence>
<dbReference type="EMBL" id="UYWY01002504">
    <property type="protein sequence ID" value="VDM28137.1"/>
    <property type="molecule type" value="Genomic_DNA"/>
</dbReference>
<reference evidence="2" key="1">
    <citation type="submission" date="2018-11" db="EMBL/GenBank/DDBJ databases">
        <authorList>
            <consortium name="Pathogen Informatics"/>
        </authorList>
    </citation>
    <scope>NUCLEOTIDE SEQUENCE [LARGE SCALE GENOMIC DNA]</scope>
</reference>
<organism evidence="2">
    <name type="scientific">Toxocara canis</name>
    <name type="common">Canine roundworm</name>
    <dbReference type="NCBI Taxonomy" id="6265"/>
    <lineage>
        <taxon>Eukaryota</taxon>
        <taxon>Metazoa</taxon>
        <taxon>Ecdysozoa</taxon>
        <taxon>Nematoda</taxon>
        <taxon>Chromadorea</taxon>
        <taxon>Rhabditida</taxon>
        <taxon>Spirurina</taxon>
        <taxon>Ascaridomorpha</taxon>
        <taxon>Ascaridoidea</taxon>
        <taxon>Toxocaridae</taxon>
        <taxon>Toxocara</taxon>
    </lineage>
</organism>
<feature type="compositionally biased region" description="Gly residues" evidence="1">
    <location>
        <begin position="109"/>
        <end position="118"/>
    </location>
</feature>
<proteinExistence type="predicted"/>
<evidence type="ECO:0000256" key="1">
    <source>
        <dbReference type="SAM" id="MobiDB-lite"/>
    </source>
</evidence>
<feature type="compositionally biased region" description="Polar residues" evidence="1">
    <location>
        <begin position="91"/>
        <end position="101"/>
    </location>
</feature>
<gene>
    <name evidence="2" type="ORF">TCNE_LOCUS2471</name>
</gene>